<evidence type="ECO:0000313" key="4">
    <source>
        <dbReference type="Proteomes" id="UP000199652"/>
    </source>
</evidence>
<dbReference type="PROSITE" id="PS50231">
    <property type="entry name" value="RICIN_B_LECTIN"/>
    <property type="match status" value="2"/>
</dbReference>
<dbReference type="RefSeq" id="WP_090243319.1">
    <property type="nucleotide sequence ID" value="NZ_FNOU01000003.1"/>
</dbReference>
<dbReference type="PANTHER" id="PTHR34135:SF2">
    <property type="entry name" value="LYSOZYME"/>
    <property type="match status" value="1"/>
</dbReference>
<dbReference type="Gene3D" id="2.80.10.50">
    <property type="match status" value="6"/>
</dbReference>
<dbReference type="GO" id="GO:0016998">
    <property type="term" value="P:cell wall macromolecule catabolic process"/>
    <property type="evidence" value="ECO:0007669"/>
    <property type="project" value="InterPro"/>
</dbReference>
<dbReference type="InterPro" id="IPR000772">
    <property type="entry name" value="Ricin_B_lectin"/>
</dbReference>
<dbReference type="Gene3D" id="3.80.10.10">
    <property type="entry name" value="Ribonuclease Inhibitor"/>
    <property type="match status" value="1"/>
</dbReference>
<feature type="domain" description="Ricin B lectin" evidence="2">
    <location>
        <begin position="273"/>
        <end position="410"/>
    </location>
</feature>
<sequence length="760" mass="83999">MVKKLSFFRKDSYFLLMFVMIGFSLLFSNIVFAEGVSSTIDQDIEQSGMIYTIMQKADGEKKGQVRLISVSEEASYSNYSYIIPSELVLDDGSEYAVTAISKDAFLHVRELRNIVIPDSVLLFEKGCFNIDEDSIGDENISTTEQINFYANVGSNAEKFAKENGFKLVTEGIQFEEVESFSLDKDEKSIITVKVPEFFNQDERVKWTTENKDIVSIDDNGCVSGITSGQTKIWAECEGLKSSLKIEVKEKNSESEVSTMALENATSYSGIKDGGIYSIVSALNGNMVMDVYAANKDNGANVQLWSYNGTDAQRFKAQKNNDETWSFINVNSGKAVDLASNENRNGANIQQYSSNGTNAQKWKVIDNGDGTVTFLNSNGKVIDVYGALTFAGTNIQLYQNNGTKAQRFILRQNNSYSGIYTFKSTLNQNKVVDVAAGSVDSGANIQLYDSNNTNAQKFNVESVGSNYYKITNMKSGKVLDVVSAGKENGTNIQQYEWNGTVAQKWRIQDNVDGSVTFISACNSLAMDICYGYTNNGANVWCYQLNGSKAQKWIMEPVSYTPDYSITAGSTGVDVSYWNGYNNNWNSAKSAGVQFAILRTGWGRSGDGEKDSTFEGNYSRAKAAGLPIGTYQYSYATSVAEAKAEAQFVLSILNGRALDLPVAFDIEDGSQSGLSKTELTNITIAFCDTIKAGGYTPMVYANLNWFTNKLDYDRLSSYKIWLAQYNDQPTFNKSFDIWQYSSKGQIPGLGGLIDMNRAYKNL</sequence>
<dbReference type="CDD" id="cd06414">
    <property type="entry name" value="GH25_LytC-like"/>
    <property type="match status" value="1"/>
</dbReference>
<evidence type="ECO:0000259" key="2">
    <source>
        <dbReference type="SMART" id="SM00458"/>
    </source>
</evidence>
<dbReference type="GO" id="GO:0009253">
    <property type="term" value="P:peptidoglycan catabolic process"/>
    <property type="evidence" value="ECO:0007669"/>
    <property type="project" value="InterPro"/>
</dbReference>
<dbReference type="InterPro" id="IPR035992">
    <property type="entry name" value="Ricin_B-like_lectins"/>
</dbReference>
<dbReference type="SMART" id="SM00458">
    <property type="entry name" value="RICIN"/>
    <property type="match status" value="2"/>
</dbReference>
<proteinExistence type="inferred from homology"/>
<evidence type="ECO:0000313" key="3">
    <source>
        <dbReference type="EMBL" id="SDX52669.1"/>
    </source>
</evidence>
<keyword evidence="3" id="KW-0430">Lectin</keyword>
<name>A0A1H3CGQ2_EUBBA</name>
<dbReference type="Gene3D" id="3.20.20.80">
    <property type="entry name" value="Glycosidases"/>
    <property type="match status" value="1"/>
</dbReference>
<dbReference type="GO" id="GO:0030246">
    <property type="term" value="F:carbohydrate binding"/>
    <property type="evidence" value="ECO:0007669"/>
    <property type="project" value="UniProtKB-KW"/>
</dbReference>
<dbReference type="Pfam" id="PF01183">
    <property type="entry name" value="Glyco_hydro_25"/>
    <property type="match status" value="1"/>
</dbReference>
<reference evidence="4" key="1">
    <citation type="submission" date="2016-10" db="EMBL/GenBank/DDBJ databases">
        <authorList>
            <person name="Varghese N."/>
            <person name="Submissions S."/>
        </authorList>
    </citation>
    <scope>NUCLEOTIDE SEQUENCE [LARGE SCALE GENOMIC DNA]</scope>
    <source>
        <strain evidence="4">VPI 5359</strain>
    </source>
</reference>
<keyword evidence="4" id="KW-1185">Reference proteome</keyword>
<dbReference type="PANTHER" id="PTHR34135">
    <property type="entry name" value="LYSOZYME"/>
    <property type="match status" value="1"/>
</dbReference>
<dbReference type="PROSITE" id="PS51904">
    <property type="entry name" value="GLYCOSYL_HYDROL_F25_2"/>
    <property type="match status" value="1"/>
</dbReference>
<dbReference type="SUPFAM" id="SSF50370">
    <property type="entry name" value="Ricin B-like lectins"/>
    <property type="match status" value="2"/>
</dbReference>
<dbReference type="OrthoDB" id="9783374at2"/>
<dbReference type="SUPFAM" id="SSF49373">
    <property type="entry name" value="Invasin/intimin cell-adhesion fragments"/>
    <property type="match status" value="1"/>
</dbReference>
<dbReference type="InterPro" id="IPR008964">
    <property type="entry name" value="Invasin/intimin_cell_adhesion"/>
</dbReference>
<dbReference type="InterPro" id="IPR017853">
    <property type="entry name" value="GH"/>
</dbReference>
<dbReference type="CDD" id="cd00161">
    <property type="entry name" value="beta-trefoil_Ricin-like"/>
    <property type="match status" value="2"/>
</dbReference>
<dbReference type="EMBL" id="FNOU01000003">
    <property type="protein sequence ID" value="SDX52669.1"/>
    <property type="molecule type" value="Genomic_DNA"/>
</dbReference>
<dbReference type="AlphaFoldDB" id="A0A1H3CGQ2"/>
<gene>
    <name evidence="3" type="ORF">SAMN04488579_10379</name>
</gene>
<dbReference type="STRING" id="1528.SAMN04488579_10379"/>
<protein>
    <submittedName>
        <fullName evidence="3">Ricin-type beta-trefoil lectin domain-like</fullName>
    </submittedName>
</protein>
<dbReference type="Gene3D" id="2.60.40.1080">
    <property type="match status" value="1"/>
</dbReference>
<dbReference type="InterPro" id="IPR032675">
    <property type="entry name" value="LRR_dom_sf"/>
</dbReference>
<dbReference type="Proteomes" id="UP000199652">
    <property type="component" value="Unassembled WGS sequence"/>
</dbReference>
<comment type="similarity">
    <text evidence="1">Belongs to the glycosyl hydrolase 25 family.</text>
</comment>
<dbReference type="InterPro" id="IPR002053">
    <property type="entry name" value="Glyco_hydro_25"/>
</dbReference>
<dbReference type="GO" id="GO:0003796">
    <property type="term" value="F:lysozyme activity"/>
    <property type="evidence" value="ECO:0007669"/>
    <property type="project" value="InterPro"/>
</dbReference>
<dbReference type="Pfam" id="PF14200">
    <property type="entry name" value="RicinB_lectin_2"/>
    <property type="match status" value="3"/>
</dbReference>
<dbReference type="GO" id="GO:0016052">
    <property type="term" value="P:carbohydrate catabolic process"/>
    <property type="evidence" value="ECO:0007669"/>
    <property type="project" value="TreeGrafter"/>
</dbReference>
<organism evidence="3 4">
    <name type="scientific">Eubacterium barkeri</name>
    <name type="common">Clostridium barkeri</name>
    <dbReference type="NCBI Taxonomy" id="1528"/>
    <lineage>
        <taxon>Bacteria</taxon>
        <taxon>Bacillati</taxon>
        <taxon>Bacillota</taxon>
        <taxon>Clostridia</taxon>
        <taxon>Eubacteriales</taxon>
        <taxon>Eubacteriaceae</taxon>
        <taxon>Eubacterium</taxon>
    </lineage>
</organism>
<accession>A0A1H3CGQ2</accession>
<feature type="domain" description="Ricin B lectin" evidence="2">
    <location>
        <begin position="416"/>
        <end position="554"/>
    </location>
</feature>
<dbReference type="SUPFAM" id="SSF51445">
    <property type="entry name" value="(Trans)glycosidases"/>
    <property type="match status" value="1"/>
</dbReference>
<evidence type="ECO:0000256" key="1">
    <source>
        <dbReference type="ARBA" id="ARBA00010646"/>
    </source>
</evidence>